<feature type="transmembrane region" description="Helical" evidence="1">
    <location>
        <begin position="34"/>
        <end position="50"/>
    </location>
</feature>
<name>A0ABQ2SBH8_9DEIO</name>
<dbReference type="RefSeq" id="WP_189074891.1">
    <property type="nucleotide sequence ID" value="NZ_BMQN01000026.1"/>
</dbReference>
<comment type="caution">
    <text evidence="2">The sequence shown here is derived from an EMBL/GenBank/DDBJ whole genome shotgun (WGS) entry which is preliminary data.</text>
</comment>
<protein>
    <submittedName>
        <fullName evidence="2">Uncharacterized protein</fullName>
    </submittedName>
</protein>
<keyword evidence="1" id="KW-0472">Membrane</keyword>
<dbReference type="Proteomes" id="UP000644548">
    <property type="component" value="Unassembled WGS sequence"/>
</dbReference>
<proteinExistence type="predicted"/>
<evidence type="ECO:0000256" key="1">
    <source>
        <dbReference type="SAM" id="Phobius"/>
    </source>
</evidence>
<dbReference type="EMBL" id="BMQN01000026">
    <property type="protein sequence ID" value="GGS09837.1"/>
    <property type="molecule type" value="Genomic_DNA"/>
</dbReference>
<keyword evidence="3" id="KW-1185">Reference proteome</keyword>
<gene>
    <name evidence="2" type="ORF">GCM10008960_40100</name>
</gene>
<keyword evidence="1" id="KW-1133">Transmembrane helix</keyword>
<evidence type="ECO:0000313" key="2">
    <source>
        <dbReference type="EMBL" id="GGS09837.1"/>
    </source>
</evidence>
<organism evidence="2 3">
    <name type="scientific">Deinococcus sedimenti</name>
    <dbReference type="NCBI Taxonomy" id="1867090"/>
    <lineage>
        <taxon>Bacteria</taxon>
        <taxon>Thermotogati</taxon>
        <taxon>Deinococcota</taxon>
        <taxon>Deinococci</taxon>
        <taxon>Deinococcales</taxon>
        <taxon>Deinococcaceae</taxon>
        <taxon>Deinococcus</taxon>
    </lineage>
</organism>
<reference evidence="3" key="1">
    <citation type="journal article" date="2019" name="Int. J. Syst. Evol. Microbiol.">
        <title>The Global Catalogue of Microorganisms (GCM) 10K type strain sequencing project: providing services to taxonomists for standard genome sequencing and annotation.</title>
        <authorList>
            <consortium name="The Broad Institute Genomics Platform"/>
            <consortium name="The Broad Institute Genome Sequencing Center for Infectious Disease"/>
            <person name="Wu L."/>
            <person name="Ma J."/>
        </authorList>
    </citation>
    <scope>NUCLEOTIDE SEQUENCE [LARGE SCALE GENOMIC DNA]</scope>
    <source>
        <strain evidence="3">JCM 31405</strain>
    </source>
</reference>
<evidence type="ECO:0000313" key="3">
    <source>
        <dbReference type="Proteomes" id="UP000644548"/>
    </source>
</evidence>
<sequence length="63" mass="6639">MKDPLVVLTWIVGAMLLLVFGRYAATGQLDEKVLTGMGTILGGLITALATRKKDGDDHDPPGS</sequence>
<accession>A0ABQ2SBH8</accession>
<keyword evidence="1" id="KW-0812">Transmembrane</keyword>